<organism evidence="1">
    <name type="scientific">Tanacetum cinerariifolium</name>
    <name type="common">Dalmatian daisy</name>
    <name type="synonym">Chrysanthemum cinerariifolium</name>
    <dbReference type="NCBI Taxonomy" id="118510"/>
    <lineage>
        <taxon>Eukaryota</taxon>
        <taxon>Viridiplantae</taxon>
        <taxon>Streptophyta</taxon>
        <taxon>Embryophyta</taxon>
        <taxon>Tracheophyta</taxon>
        <taxon>Spermatophyta</taxon>
        <taxon>Magnoliopsida</taxon>
        <taxon>eudicotyledons</taxon>
        <taxon>Gunneridae</taxon>
        <taxon>Pentapetalae</taxon>
        <taxon>asterids</taxon>
        <taxon>campanulids</taxon>
        <taxon>Asterales</taxon>
        <taxon>Asteraceae</taxon>
        <taxon>Asteroideae</taxon>
        <taxon>Anthemideae</taxon>
        <taxon>Anthemidinae</taxon>
        <taxon>Tanacetum</taxon>
    </lineage>
</organism>
<keyword evidence="1" id="KW-0548">Nucleotidyltransferase</keyword>
<keyword evidence="1" id="KW-0808">Transferase</keyword>
<evidence type="ECO:0000313" key="1">
    <source>
        <dbReference type="EMBL" id="GEU52792.1"/>
    </source>
</evidence>
<proteinExistence type="predicted"/>
<accession>A0A6L2KW83</accession>
<name>A0A6L2KW83_TANCI</name>
<protein>
    <submittedName>
        <fullName evidence="1">Reverse transcriptase domain, reverse transcriptase zinc-binding domain protein</fullName>
    </submittedName>
</protein>
<keyword evidence="1" id="KW-0695">RNA-directed DNA polymerase</keyword>
<dbReference type="GO" id="GO:0003964">
    <property type="term" value="F:RNA-directed DNA polymerase activity"/>
    <property type="evidence" value="ECO:0007669"/>
    <property type="project" value="UniProtKB-KW"/>
</dbReference>
<sequence length="171" mass="19954">MEQVGAQEGKHLCVESVERENSSLEELDRRGIDLDTTLCSCCDSVMESCVHSLVLCNFSMSVWEKIFNWWKLGNVNAFSIGEIFAANGKVVIPKYSLHLWQAVIWTSVYFIWKIRNERVFKGKVSSVTKIVKDIQVVRGYHFITLNTKCEKRFQREKELERETKRENGYLH</sequence>
<gene>
    <name evidence="1" type="ORF">Tci_024770</name>
</gene>
<reference evidence="1" key="1">
    <citation type="journal article" date="2019" name="Sci. Rep.">
        <title>Draft genome of Tanacetum cinerariifolium, the natural source of mosquito coil.</title>
        <authorList>
            <person name="Yamashiro T."/>
            <person name="Shiraishi A."/>
            <person name="Satake H."/>
            <person name="Nakayama K."/>
        </authorList>
    </citation>
    <scope>NUCLEOTIDE SEQUENCE</scope>
</reference>
<dbReference type="EMBL" id="BKCJ010003071">
    <property type="protein sequence ID" value="GEU52792.1"/>
    <property type="molecule type" value="Genomic_DNA"/>
</dbReference>
<comment type="caution">
    <text evidence="1">The sequence shown here is derived from an EMBL/GenBank/DDBJ whole genome shotgun (WGS) entry which is preliminary data.</text>
</comment>
<dbReference type="AlphaFoldDB" id="A0A6L2KW83"/>